<evidence type="ECO:0000313" key="1">
    <source>
        <dbReference type="EMBL" id="MDG4945304.1"/>
    </source>
</evidence>
<comment type="caution">
    <text evidence="1">The sequence shown here is derived from an EMBL/GenBank/DDBJ whole genome shotgun (WGS) entry which is preliminary data.</text>
</comment>
<proteinExistence type="predicted"/>
<dbReference type="EMBL" id="JANCMU010000001">
    <property type="protein sequence ID" value="MDG4945304.1"/>
    <property type="molecule type" value="Genomic_DNA"/>
</dbReference>
<dbReference type="InterPro" id="IPR032286">
    <property type="entry name" value="DUF4837"/>
</dbReference>
<organism evidence="1 2">
    <name type="scientific">Profundicola chukchiensis</name>
    <dbReference type="NCBI Taxonomy" id="2961959"/>
    <lineage>
        <taxon>Bacteria</taxon>
        <taxon>Pseudomonadati</taxon>
        <taxon>Bacteroidota</taxon>
        <taxon>Flavobacteriia</taxon>
        <taxon>Flavobacteriales</taxon>
        <taxon>Weeksellaceae</taxon>
        <taxon>Profundicola</taxon>
    </lineage>
</organism>
<name>A0A9X4MWJ7_9FLAO</name>
<sequence>MLGIFFDELDKNYFMQKGYAYFSIFLLFLISLSACKSEGESTYREDSSGPISLVSVFSSEDMYKQLEAGLQDSLVFGKIFPGLYYPPEVMFATRHFESDLLNRFKTTRLVLDVQDGEPSFEIEKNKFSRPQAYIKVTGNSAEEILSLLRENQTAILDSYRWADHEFVLDGLKSKARPDNSMLEKLNVDMVVPHDYQVVKDENNFVWFRKDVFNTIQNVDERDQGIVTDSSQDILNILVFKIPYAQPDITMEKAHYILDSITKVYTKGSREPRDVYVPTNNGQDSIKTSVSDHIQVEPNPMLSDYYDFKQLEENENQNVYETQGWWSMTLSQLGGPFTAKFIIDKKNKQLYVADAVMFAPLNQGVSKKRDYILAMESLFTTFKIKP</sequence>
<accession>A0A9X4MWJ7</accession>
<reference evidence="1" key="1">
    <citation type="submission" date="2022-07" db="EMBL/GenBank/DDBJ databases">
        <title>Description and genome-wide analysis of Profundicola chukchiensis gen. nov., sp. nov., marine bacteria isolated from bottom sediments of the Chukchi Sea.</title>
        <authorList>
            <person name="Romanenko L."/>
            <person name="Otstavnykh N."/>
            <person name="Kurilenko V."/>
            <person name="Eremeev V."/>
            <person name="Velansky P."/>
            <person name="Mikhailov V."/>
            <person name="Isaeva M."/>
        </authorList>
    </citation>
    <scope>NUCLEOTIDE SEQUENCE</scope>
    <source>
        <strain evidence="1">KMM 9713</strain>
    </source>
</reference>
<gene>
    <name evidence="1" type="ORF">NMK71_02665</name>
</gene>
<protein>
    <submittedName>
        <fullName evidence="1">DUF4837 family protein</fullName>
    </submittedName>
</protein>
<dbReference type="AlphaFoldDB" id="A0A9X4MWJ7"/>
<dbReference type="Proteomes" id="UP001152599">
    <property type="component" value="Unassembled WGS sequence"/>
</dbReference>
<evidence type="ECO:0000313" key="2">
    <source>
        <dbReference type="Proteomes" id="UP001152599"/>
    </source>
</evidence>
<dbReference type="Pfam" id="PF16125">
    <property type="entry name" value="DUF4837"/>
    <property type="match status" value="1"/>
</dbReference>
<keyword evidence="2" id="KW-1185">Reference proteome</keyword>
<dbReference type="RefSeq" id="WP_304419965.1">
    <property type="nucleotide sequence ID" value="NZ_JANCMU010000001.1"/>
</dbReference>